<sequence>MRIDALSVFFPAYNEEANITKTVREAVNILPKVAKKWEVIIVNDGSKDGTEKVSRKLARSNKNIHVITHKKNRGYGAAVKSGLYGARYHWIAFTDSDGQFDFSEITKFIHTQKNTGADLVIGFYKNRKVSGIRKINSQVWQLIVFLLFGLRVRDIDCAFKLISKEVVDTIPKLESERGAFISSEFLIKAKKNNFKIVEIGVTHYARKEGSATGAGLDVIIKSFLDLARLWKKLR</sequence>
<dbReference type="Gene3D" id="3.90.550.10">
    <property type="entry name" value="Spore Coat Polysaccharide Biosynthesis Protein SpsA, Chain A"/>
    <property type="match status" value="1"/>
</dbReference>
<evidence type="ECO:0000256" key="6">
    <source>
        <dbReference type="ARBA" id="ARBA00022989"/>
    </source>
</evidence>
<organism evidence="9 10">
    <name type="scientific">Candidatus Woesebacteria bacterium GW2011_GWB1_43_14</name>
    <dbReference type="NCBI Taxonomy" id="1618578"/>
    <lineage>
        <taxon>Bacteria</taxon>
        <taxon>Candidatus Woeseibacteriota</taxon>
    </lineage>
</organism>
<dbReference type="GO" id="GO:0099621">
    <property type="term" value="F:undecaprenyl-phosphate 4-deoxy-4-formamido-L-arabinose transferase activity"/>
    <property type="evidence" value="ECO:0007669"/>
    <property type="project" value="TreeGrafter"/>
</dbReference>
<evidence type="ECO:0000259" key="8">
    <source>
        <dbReference type="Pfam" id="PF00535"/>
    </source>
</evidence>
<proteinExistence type="predicted"/>
<dbReference type="CDD" id="cd04179">
    <property type="entry name" value="DPM_DPG-synthase_like"/>
    <property type="match status" value="1"/>
</dbReference>
<dbReference type="Pfam" id="PF00535">
    <property type="entry name" value="Glycos_transf_2"/>
    <property type="match status" value="1"/>
</dbReference>
<dbReference type="STRING" id="1618578.UV74_C0013G0395"/>
<reference evidence="9 10" key="1">
    <citation type="journal article" date="2015" name="Nature">
        <title>rRNA introns, odd ribosomes, and small enigmatic genomes across a large radiation of phyla.</title>
        <authorList>
            <person name="Brown C.T."/>
            <person name="Hug L.A."/>
            <person name="Thomas B.C."/>
            <person name="Sharon I."/>
            <person name="Castelle C.J."/>
            <person name="Singh A."/>
            <person name="Wilkins M.J."/>
            <person name="Williams K.H."/>
            <person name="Banfield J.F."/>
        </authorList>
    </citation>
    <scope>NUCLEOTIDE SEQUENCE [LARGE SCALE GENOMIC DNA]</scope>
</reference>
<evidence type="ECO:0000256" key="1">
    <source>
        <dbReference type="ARBA" id="ARBA00022475"/>
    </source>
</evidence>
<keyword evidence="7" id="KW-0472">Membrane</keyword>
<dbReference type="InterPro" id="IPR050256">
    <property type="entry name" value="Glycosyltransferase_2"/>
</dbReference>
<evidence type="ECO:0000256" key="2">
    <source>
        <dbReference type="ARBA" id="ARBA00022676"/>
    </source>
</evidence>
<keyword evidence="3 9" id="KW-0808">Transferase</keyword>
<dbReference type="InterPro" id="IPR029044">
    <property type="entry name" value="Nucleotide-diphossugar_trans"/>
</dbReference>
<name>A0A0G1GEI1_9BACT</name>
<dbReference type="AlphaFoldDB" id="A0A0G1GEI1"/>
<dbReference type="PANTHER" id="PTHR48090:SF3">
    <property type="entry name" value="UNDECAPRENYL-PHOSPHATE 4-DEOXY-4-FORMAMIDO-L-ARABINOSE TRANSFERASE"/>
    <property type="match status" value="1"/>
</dbReference>
<evidence type="ECO:0000256" key="5">
    <source>
        <dbReference type="ARBA" id="ARBA00022985"/>
    </source>
</evidence>
<evidence type="ECO:0000256" key="7">
    <source>
        <dbReference type="ARBA" id="ARBA00023136"/>
    </source>
</evidence>
<dbReference type="GO" id="GO:0009103">
    <property type="term" value="P:lipopolysaccharide biosynthetic process"/>
    <property type="evidence" value="ECO:0007669"/>
    <property type="project" value="UniProtKB-KW"/>
</dbReference>
<evidence type="ECO:0000256" key="4">
    <source>
        <dbReference type="ARBA" id="ARBA00022692"/>
    </source>
</evidence>
<evidence type="ECO:0000256" key="3">
    <source>
        <dbReference type="ARBA" id="ARBA00022679"/>
    </source>
</evidence>
<keyword evidence="2" id="KW-0328">Glycosyltransferase</keyword>
<gene>
    <name evidence="9" type="ORF">UV74_C0013G0395</name>
</gene>
<dbReference type="GO" id="GO:0005886">
    <property type="term" value="C:plasma membrane"/>
    <property type="evidence" value="ECO:0007669"/>
    <property type="project" value="TreeGrafter"/>
</dbReference>
<keyword evidence="1" id="KW-1003">Cell membrane</keyword>
<dbReference type="Proteomes" id="UP000034090">
    <property type="component" value="Unassembled WGS sequence"/>
</dbReference>
<dbReference type="InterPro" id="IPR001173">
    <property type="entry name" value="Glyco_trans_2-like"/>
</dbReference>
<protein>
    <submittedName>
        <fullName evidence="9">Glycosyltransferase, probably involved in cell wall biogenesis</fullName>
    </submittedName>
</protein>
<evidence type="ECO:0000313" key="9">
    <source>
        <dbReference type="EMBL" id="KKS97273.1"/>
    </source>
</evidence>
<dbReference type="EMBL" id="LCFQ01000013">
    <property type="protein sequence ID" value="KKS97273.1"/>
    <property type="molecule type" value="Genomic_DNA"/>
</dbReference>
<keyword evidence="6" id="KW-1133">Transmembrane helix</keyword>
<feature type="domain" description="Glycosyltransferase 2-like" evidence="8">
    <location>
        <begin position="7"/>
        <end position="165"/>
    </location>
</feature>
<keyword evidence="5" id="KW-0448">Lipopolysaccharide biosynthesis</keyword>
<accession>A0A0G1GEI1</accession>
<evidence type="ECO:0000313" key="10">
    <source>
        <dbReference type="Proteomes" id="UP000034090"/>
    </source>
</evidence>
<dbReference type="PANTHER" id="PTHR48090">
    <property type="entry name" value="UNDECAPRENYL-PHOSPHATE 4-DEOXY-4-FORMAMIDO-L-ARABINOSE TRANSFERASE-RELATED"/>
    <property type="match status" value="1"/>
</dbReference>
<dbReference type="SUPFAM" id="SSF53448">
    <property type="entry name" value="Nucleotide-diphospho-sugar transferases"/>
    <property type="match status" value="1"/>
</dbReference>
<keyword evidence="4" id="KW-0812">Transmembrane</keyword>
<comment type="caution">
    <text evidence="9">The sequence shown here is derived from an EMBL/GenBank/DDBJ whole genome shotgun (WGS) entry which is preliminary data.</text>
</comment>